<evidence type="ECO:0000313" key="2">
    <source>
        <dbReference type="EMBL" id="KKJ00532.1"/>
    </source>
</evidence>
<dbReference type="InterPro" id="IPR006860">
    <property type="entry name" value="FecR"/>
</dbReference>
<keyword evidence="3" id="KW-1185">Reference proteome</keyword>
<dbReference type="PANTHER" id="PTHR38731">
    <property type="entry name" value="LIPL45-RELATED LIPOPROTEIN-RELATED"/>
    <property type="match status" value="1"/>
</dbReference>
<dbReference type="AlphaFoldDB" id="A0A0M2Q1M7"/>
<dbReference type="Proteomes" id="UP000034681">
    <property type="component" value="Unassembled WGS sequence"/>
</dbReference>
<organism evidence="2 3">
    <name type="scientific">Prochlorothrix hollandica PCC 9006 = CALU 1027</name>
    <dbReference type="NCBI Taxonomy" id="317619"/>
    <lineage>
        <taxon>Bacteria</taxon>
        <taxon>Bacillati</taxon>
        <taxon>Cyanobacteriota</taxon>
        <taxon>Cyanophyceae</taxon>
        <taxon>Prochlorotrichales</taxon>
        <taxon>Prochlorotrichaceae</taxon>
        <taxon>Prochlorothrix</taxon>
    </lineage>
</organism>
<evidence type="ECO:0000313" key="3">
    <source>
        <dbReference type="Proteomes" id="UP000034681"/>
    </source>
</evidence>
<dbReference type="Pfam" id="PF04773">
    <property type="entry name" value="FecR"/>
    <property type="match status" value="1"/>
</dbReference>
<name>A0A0M2Q1M7_PROHO</name>
<evidence type="ECO:0000259" key="1">
    <source>
        <dbReference type="Pfam" id="PF04773"/>
    </source>
</evidence>
<gene>
    <name evidence="2" type="ORF">PROH_09450</name>
</gene>
<dbReference type="Gene3D" id="2.60.120.1440">
    <property type="match status" value="1"/>
</dbReference>
<dbReference type="eggNOG" id="COG4254">
    <property type="taxonomic scope" value="Bacteria"/>
</dbReference>
<dbReference type="EMBL" id="AJTX02000004">
    <property type="protein sequence ID" value="KKJ00532.1"/>
    <property type="molecule type" value="Genomic_DNA"/>
</dbReference>
<accession>A0A0M2Q1M7</accession>
<feature type="domain" description="FecR protein" evidence="1">
    <location>
        <begin position="52"/>
        <end position="153"/>
    </location>
</feature>
<dbReference type="STRING" id="317619.GCA_000332315_00649"/>
<reference evidence="2" key="1">
    <citation type="submission" date="2012-04" db="EMBL/GenBank/DDBJ databases">
        <authorList>
            <person name="Borisov I.G."/>
            <person name="Ivanikova N.V."/>
            <person name="Pinevich A.V."/>
        </authorList>
    </citation>
    <scope>NUCLEOTIDE SEQUENCE</scope>
    <source>
        <strain evidence="2">CALU 1027</strain>
    </source>
</reference>
<protein>
    <recommendedName>
        <fullName evidence="1">FecR protein domain-containing protein</fullName>
    </recommendedName>
</protein>
<proteinExistence type="predicted"/>
<sequence length="263" mass="27455">MLGSDSLTAQTLRTASQRWLNVQQTQGSVTYLANGSRPARVGDRLTATGQGIRTGSRSSAILNVDDGIGVVRIAENTNLVVSSLSTQANGGKVTEMNVTQGQARLQVRRFNNPGSRLEIKTPAGVAAVRGTEFGVTVSSLSGKLGVATTSGAVAVSAQNQSVLVQPNQFSTINPGQAPTPPAPFNPNIRMDVQELVRQGGGNYQLRAMTDPPNLVFINGQPIEVSTTGLVSAVVPAQPGGMITLLIRNPVGTEQVYQLATPTP</sequence>
<dbReference type="PANTHER" id="PTHR38731:SF1">
    <property type="entry name" value="FECR PROTEIN DOMAIN-CONTAINING PROTEIN"/>
    <property type="match status" value="1"/>
</dbReference>
<comment type="caution">
    <text evidence="2">The sequence shown here is derived from an EMBL/GenBank/DDBJ whole genome shotgun (WGS) entry which is preliminary data.</text>
</comment>